<reference evidence="1 2" key="1">
    <citation type="submission" date="2021-03" db="EMBL/GenBank/DDBJ databases">
        <title>Genomic Encyclopedia of Type Strains, Phase IV (KMG-IV): sequencing the most valuable type-strain genomes for metagenomic binning, comparative biology and taxonomic classification.</title>
        <authorList>
            <person name="Goeker M."/>
        </authorList>
    </citation>
    <scope>NUCLEOTIDE SEQUENCE [LARGE SCALE GENOMIC DNA]</scope>
    <source>
        <strain evidence="1 2">DSM 27138</strain>
    </source>
</reference>
<dbReference type="RefSeq" id="WP_209465339.1">
    <property type="nucleotide sequence ID" value="NZ_JAGGLG010000003.1"/>
</dbReference>
<protein>
    <recommendedName>
        <fullName evidence="3">Camelysin metallo-endopeptidase</fullName>
    </recommendedName>
</protein>
<evidence type="ECO:0008006" key="3">
    <source>
        <dbReference type="Google" id="ProtNLM"/>
    </source>
</evidence>
<accession>A0ABS4JQG2</accession>
<keyword evidence="2" id="KW-1185">Reference proteome</keyword>
<comment type="caution">
    <text evidence="1">The sequence shown here is derived from an EMBL/GenBank/DDBJ whole genome shotgun (WGS) entry which is preliminary data.</text>
</comment>
<evidence type="ECO:0000313" key="1">
    <source>
        <dbReference type="EMBL" id="MBP2017190.1"/>
    </source>
</evidence>
<dbReference type="Proteomes" id="UP001519289">
    <property type="component" value="Unassembled WGS sequence"/>
</dbReference>
<dbReference type="EMBL" id="JAGGLG010000003">
    <property type="protein sequence ID" value="MBP2017190.1"/>
    <property type="molecule type" value="Genomic_DNA"/>
</dbReference>
<proteinExistence type="predicted"/>
<name>A0ABS4JQG2_9FIRM</name>
<dbReference type="Gene3D" id="2.60.40.10">
    <property type="entry name" value="Immunoglobulins"/>
    <property type="match status" value="1"/>
</dbReference>
<dbReference type="InterPro" id="IPR013783">
    <property type="entry name" value="Ig-like_fold"/>
</dbReference>
<evidence type="ECO:0000313" key="2">
    <source>
        <dbReference type="Proteomes" id="UP001519289"/>
    </source>
</evidence>
<dbReference type="InterPro" id="IPR022121">
    <property type="entry name" value="Peptidase_M73_camelysin"/>
</dbReference>
<sequence>MRRIRALIMGLMSTVLLGGALGGATFALFSASAASEGAALTAGTLEISASQSTAWSADVGNLAPGDVSSREITVANTGSLRLAYVATASNKGPIFSGDTPATVQIANAFGILSPGESATMTLTVALPLEANNDYQKRKGETTITIRAYQTKNVTAKPAEAVLTQDNTPLFDLLWDVYEIRDSDGNTIDLEYADMSEIYTRLPDGLIVRGGFGRWLQFPNSAPDGSYLFVVLTRDGSVYHFTIDHVAN</sequence>
<gene>
    <name evidence="1" type="ORF">J2Z79_000564</name>
</gene>
<organism evidence="1 2">
    <name type="scientific">Symbiobacterium terraclitae</name>
    <dbReference type="NCBI Taxonomy" id="557451"/>
    <lineage>
        <taxon>Bacteria</taxon>
        <taxon>Bacillati</taxon>
        <taxon>Bacillota</taxon>
        <taxon>Clostridia</taxon>
        <taxon>Eubacteriales</taxon>
        <taxon>Symbiobacteriaceae</taxon>
        <taxon>Symbiobacterium</taxon>
    </lineage>
</organism>
<dbReference type="Pfam" id="PF12389">
    <property type="entry name" value="Peptidase_M73"/>
    <property type="match status" value="1"/>
</dbReference>